<dbReference type="EMBL" id="BRYB01002267">
    <property type="protein sequence ID" value="GMI42140.1"/>
    <property type="molecule type" value="Genomic_DNA"/>
</dbReference>
<name>A0ABQ6N6D5_9STRA</name>
<accession>A0ABQ6N6D5</accession>
<evidence type="ECO:0000259" key="5">
    <source>
        <dbReference type="PROSITE" id="PS50222"/>
    </source>
</evidence>
<dbReference type="Pfam" id="PF13833">
    <property type="entry name" value="EF-hand_8"/>
    <property type="match status" value="2"/>
</dbReference>
<dbReference type="PROSITE" id="PS50222">
    <property type="entry name" value="EF_HAND_2"/>
    <property type="match status" value="2"/>
</dbReference>
<dbReference type="CDD" id="cd00051">
    <property type="entry name" value="EFh"/>
    <property type="match status" value="1"/>
</dbReference>
<feature type="domain" description="EF-hand" evidence="5">
    <location>
        <begin position="47"/>
        <end position="82"/>
    </location>
</feature>
<keyword evidence="7" id="KW-1185">Reference proteome</keyword>
<reference evidence="6 7" key="1">
    <citation type="journal article" date="2023" name="Commun. Biol.">
        <title>Genome analysis of Parmales, the sister group of diatoms, reveals the evolutionary specialization of diatoms from phago-mixotrophs to photoautotrophs.</title>
        <authorList>
            <person name="Ban H."/>
            <person name="Sato S."/>
            <person name="Yoshikawa S."/>
            <person name="Yamada K."/>
            <person name="Nakamura Y."/>
            <person name="Ichinomiya M."/>
            <person name="Sato N."/>
            <person name="Blanc-Mathieu R."/>
            <person name="Endo H."/>
            <person name="Kuwata A."/>
            <person name="Ogata H."/>
        </authorList>
    </citation>
    <scope>NUCLEOTIDE SEQUENCE [LARGE SCALE GENOMIC DNA]</scope>
</reference>
<dbReference type="PROSITE" id="PS00018">
    <property type="entry name" value="EF_HAND_1"/>
    <property type="match status" value="3"/>
</dbReference>
<protein>
    <recommendedName>
        <fullName evidence="5">EF-hand domain-containing protein</fullName>
    </recommendedName>
</protein>
<evidence type="ECO:0000256" key="3">
    <source>
        <dbReference type="ARBA" id="ARBA00022837"/>
    </source>
</evidence>
<evidence type="ECO:0000313" key="7">
    <source>
        <dbReference type="Proteomes" id="UP001165060"/>
    </source>
</evidence>
<keyword evidence="2" id="KW-0677">Repeat</keyword>
<proteinExistence type="predicted"/>
<dbReference type="InterPro" id="IPR002048">
    <property type="entry name" value="EF_hand_dom"/>
</dbReference>
<dbReference type="PANTHER" id="PTHR34524:SF6">
    <property type="entry name" value="CALCYPHOSINE LIKE"/>
    <property type="match status" value="1"/>
</dbReference>
<comment type="caution">
    <text evidence="6">The sequence shown here is derived from an EMBL/GenBank/DDBJ whole genome shotgun (WGS) entry which is preliminary data.</text>
</comment>
<feature type="domain" description="EF-hand" evidence="5">
    <location>
        <begin position="307"/>
        <end position="342"/>
    </location>
</feature>
<sequence>MTKLNSVLGKVSKTTSDRIQHLRSLSLGTLSLPELRTLLHDTLGLKFSKPELNALVSRFDKDGDGAIDFVEVRRMILNISDEAKQAQDRARKQHSEKVRRRYDKLHQEHLAKHQANNRAQVNQNFSESHRIAALRKLAKAASTFDSGRSAGNSLAAFEGVLDATAFRDLLLSVFRIKLTPPQLGAVMDHFDGDQSGTVDGSEFKLEFCRIAAAAKEAMKIQNERQQKRVHEHYSKIEQAQIAKFAKVPETKYDTNFSDKHYEKAMRKLGEVARFYDPERAQSTKGFEGLLDPAAFKEQLRRCFGVHFTVKELGALITHFDRDKNGHVDGTEFLIGFWGLSQKEKAREKDKLLKENERRKGKLSETITKMKKKTKQKLKPLAAPLHANIDRCKTAAALNLCPDDIRLGKLLAVSMEEIYGADPRKAFVPDRKGSKVFNDKFVLGSSAGKEEAALLSKEREEREAREKEEQDEARKREEEAAVAERRRQLEDMKKATEEKWRLAEEEKERERAAEEERLEKEKKETQQSLMRESEMVAVAAVEKSDSWESRYMCHVQTEGEVATSQHVLHSEGVAGLGSEGGVGLARFVERGGAGGGVEVEVLEAGEVIARGTFRGDVLATKGFMQWESGADEAGRVEACKKMAKKLERKMKAVYLK</sequence>
<feature type="compositionally biased region" description="Basic and acidic residues" evidence="4">
    <location>
        <begin position="449"/>
        <end position="524"/>
    </location>
</feature>
<dbReference type="PANTHER" id="PTHR34524">
    <property type="entry name" value="CALCYPHOSIN"/>
    <property type="match status" value="1"/>
</dbReference>
<dbReference type="InterPro" id="IPR051581">
    <property type="entry name" value="Ca-bind"/>
</dbReference>
<evidence type="ECO:0000256" key="2">
    <source>
        <dbReference type="ARBA" id="ARBA00022737"/>
    </source>
</evidence>
<dbReference type="Proteomes" id="UP001165060">
    <property type="component" value="Unassembled WGS sequence"/>
</dbReference>
<evidence type="ECO:0000256" key="4">
    <source>
        <dbReference type="SAM" id="MobiDB-lite"/>
    </source>
</evidence>
<keyword evidence="1" id="KW-0479">Metal-binding</keyword>
<dbReference type="InterPro" id="IPR018247">
    <property type="entry name" value="EF_Hand_1_Ca_BS"/>
</dbReference>
<keyword evidence="3" id="KW-0106">Calcium</keyword>
<organism evidence="6 7">
    <name type="scientific">Tetraparma gracilis</name>
    <dbReference type="NCBI Taxonomy" id="2962635"/>
    <lineage>
        <taxon>Eukaryota</taxon>
        <taxon>Sar</taxon>
        <taxon>Stramenopiles</taxon>
        <taxon>Ochrophyta</taxon>
        <taxon>Bolidophyceae</taxon>
        <taxon>Parmales</taxon>
        <taxon>Triparmaceae</taxon>
        <taxon>Tetraparma</taxon>
    </lineage>
</organism>
<evidence type="ECO:0000256" key="1">
    <source>
        <dbReference type="ARBA" id="ARBA00022723"/>
    </source>
</evidence>
<dbReference type="InterPro" id="IPR011992">
    <property type="entry name" value="EF-hand-dom_pair"/>
</dbReference>
<feature type="region of interest" description="Disordered" evidence="4">
    <location>
        <begin position="449"/>
        <end position="530"/>
    </location>
</feature>
<gene>
    <name evidence="6" type="ORF">TeGR_g1794</name>
</gene>
<evidence type="ECO:0000313" key="6">
    <source>
        <dbReference type="EMBL" id="GMI42140.1"/>
    </source>
</evidence>
<dbReference type="Gene3D" id="1.10.238.10">
    <property type="entry name" value="EF-hand"/>
    <property type="match status" value="3"/>
</dbReference>
<dbReference type="SMART" id="SM00054">
    <property type="entry name" value="EFh"/>
    <property type="match status" value="3"/>
</dbReference>
<dbReference type="SUPFAM" id="SSF47473">
    <property type="entry name" value="EF-hand"/>
    <property type="match status" value="1"/>
</dbReference>